<dbReference type="Proteomes" id="UP000004816">
    <property type="component" value="Unassembled WGS sequence"/>
</dbReference>
<dbReference type="RefSeq" id="WP_007467355.1">
    <property type="nucleotide sequence ID" value="NZ_KI391954.1"/>
</dbReference>
<accession>E5XLP1</accession>
<evidence type="ECO:0000313" key="1">
    <source>
        <dbReference type="EMBL" id="EFV14719.1"/>
    </source>
</evidence>
<proteinExistence type="predicted"/>
<organism evidence="1 2">
    <name type="scientific">Segniliparus rugosus (strain ATCC BAA-974 / DSM 45345 / CCUG 50838 / CIP 108380 / JCM 13579 / CDC 945)</name>
    <dbReference type="NCBI Taxonomy" id="679197"/>
    <lineage>
        <taxon>Bacteria</taxon>
        <taxon>Bacillati</taxon>
        <taxon>Actinomycetota</taxon>
        <taxon>Actinomycetes</taxon>
        <taxon>Mycobacteriales</taxon>
        <taxon>Segniliparaceae</taxon>
        <taxon>Segniliparus</taxon>
    </lineage>
</organism>
<sequence length="106" mass="11061">MKTIGISALVLFALVFLGGGHEIIAALLILGAAAWGISGLLSRLGGSGHDAYISPLREAQREAQSLLARAEADGEAMFTKAQVRAAQAVQRARDFADAEARNGGWV</sequence>
<gene>
    <name evidence="1" type="ORF">HMPREF9336_00410</name>
</gene>
<protein>
    <submittedName>
        <fullName evidence="1">Uncharacterized protein</fullName>
    </submittedName>
</protein>
<evidence type="ECO:0000313" key="2">
    <source>
        <dbReference type="Proteomes" id="UP000004816"/>
    </source>
</evidence>
<dbReference type="HOGENOM" id="CLU_2221399_0_0_11"/>
<dbReference type="AlphaFoldDB" id="E5XLP1"/>
<dbReference type="STRING" id="679197.HMPREF9336_00410"/>
<reference evidence="1 2" key="1">
    <citation type="journal article" date="2011" name="Stand. Genomic Sci.">
        <title>High quality draft genome sequence of Segniliparus rugosus CDC 945(T)= (ATCC BAA-974(T)).</title>
        <authorList>
            <person name="Earl A.M."/>
            <person name="Desjardins C.A."/>
            <person name="Fitzgerald M.G."/>
            <person name="Arachchi H.M."/>
            <person name="Zeng Q."/>
            <person name="Mehta T."/>
            <person name="Griggs A."/>
            <person name="Birren B.W."/>
            <person name="Toney N.C."/>
            <person name="Carr J."/>
            <person name="Posey J."/>
            <person name="Butler W.R."/>
        </authorList>
    </citation>
    <scope>NUCLEOTIDE SEQUENCE [LARGE SCALE GENOMIC DNA]</scope>
    <source>
        <strain evidence="2">ATCC BAA-974 / DSM 45345 / CCUG 50838 / CIP 108380 / JCM 13579 / CDC 945</strain>
    </source>
</reference>
<name>E5XLP1_SEGRC</name>
<dbReference type="EMBL" id="ACZI02000003">
    <property type="protein sequence ID" value="EFV14719.1"/>
    <property type="molecule type" value="Genomic_DNA"/>
</dbReference>
<comment type="caution">
    <text evidence="1">The sequence shown here is derived from an EMBL/GenBank/DDBJ whole genome shotgun (WGS) entry which is preliminary data.</text>
</comment>
<keyword evidence="2" id="KW-1185">Reference proteome</keyword>